<evidence type="ECO:0000256" key="1">
    <source>
        <dbReference type="SAM" id="Phobius"/>
    </source>
</evidence>
<keyword evidence="1" id="KW-0812">Transmembrane</keyword>
<keyword evidence="1" id="KW-0472">Membrane</keyword>
<gene>
    <name evidence="4" type="ORF">DW782_16855</name>
    <name evidence="2" type="ORF">LI194_06710</name>
    <name evidence="3" type="ORF">PN612_01005</name>
</gene>
<dbReference type="Proteomes" id="UP001198806">
    <property type="component" value="Unassembled WGS sequence"/>
</dbReference>
<reference evidence="4 5" key="1">
    <citation type="submission" date="2018-08" db="EMBL/GenBank/DDBJ databases">
        <title>A genome reference for cultivated species of the human gut microbiota.</title>
        <authorList>
            <person name="Zou Y."/>
            <person name="Xue W."/>
            <person name="Luo G."/>
        </authorList>
    </citation>
    <scope>NUCLEOTIDE SEQUENCE [LARGE SCALE GENOMIC DNA]</scope>
    <source>
        <strain evidence="4 5">AM30-4</strain>
    </source>
</reference>
<keyword evidence="1" id="KW-1133">Transmembrane helix</keyword>
<organism evidence="3 6">
    <name type="scientific">Parabacteroides distasonis</name>
    <dbReference type="NCBI Taxonomy" id="823"/>
    <lineage>
        <taxon>Bacteria</taxon>
        <taxon>Pseudomonadati</taxon>
        <taxon>Bacteroidota</taxon>
        <taxon>Bacteroidia</taxon>
        <taxon>Bacteroidales</taxon>
        <taxon>Tannerellaceae</taxon>
        <taxon>Parabacteroides</taxon>
    </lineage>
</organism>
<accession>A0A174WF82</accession>
<dbReference type="AlphaFoldDB" id="A0A174WF82"/>
<dbReference type="EMBL" id="QSJN01000011">
    <property type="protein sequence ID" value="RHD72521.1"/>
    <property type="molecule type" value="Genomic_DNA"/>
</dbReference>
<proteinExistence type="predicted"/>
<protein>
    <submittedName>
        <fullName evidence="3">Uncharacterized protein</fullName>
    </submittedName>
</protein>
<dbReference type="EMBL" id="JAJCNI010000006">
    <property type="protein sequence ID" value="MCB6517486.1"/>
    <property type="molecule type" value="Genomic_DNA"/>
</dbReference>
<dbReference type="EMBL" id="JAQMPX010000004">
    <property type="protein sequence ID" value="MDB9137084.1"/>
    <property type="molecule type" value="Genomic_DNA"/>
</dbReference>
<evidence type="ECO:0000313" key="2">
    <source>
        <dbReference type="EMBL" id="MCB6517486.1"/>
    </source>
</evidence>
<comment type="caution">
    <text evidence="3">The sequence shown here is derived from an EMBL/GenBank/DDBJ whole genome shotgun (WGS) entry which is preliminary data.</text>
</comment>
<feature type="transmembrane region" description="Helical" evidence="1">
    <location>
        <begin position="71"/>
        <end position="93"/>
    </location>
</feature>
<dbReference type="Proteomes" id="UP000284660">
    <property type="component" value="Unassembled WGS sequence"/>
</dbReference>
<evidence type="ECO:0000313" key="3">
    <source>
        <dbReference type="EMBL" id="MDB9137084.1"/>
    </source>
</evidence>
<sequence length="399" mass="46999">MELEENKISISTIKQYLQLIIHDLGKFTHLEFLTLKGWLLYSLSLVTILCIPCMAILIITGLISGNIPLDLLIAISLIPFIFILPLTLTLTFINNYKRPKTLRKYILQGLGLYLWDSPPKKVSQTAFECIKEGKLFRIEVCLLKNEGKEDWFTCMIIPYYIPKSIKDKEQHIENVNRYLSEKCIFEIKQDMAFFTIPVKVFPKLDLNKSIEELLYAMRRFDLRTSTFYNPTAILNKVPNTLEILAMTVFDMEIDEKWITWSKNMIKADFVNKNMQDFASQIPCIDNQKDLRKRMDILICEFNLDINKEYILLNYLRFLLFENYHKRRTVLEVIQCLSQLYIHSKISLLRDFDLLYRAKKEIDETGKQVSWTRDTLEPKNIDSYIINYLDTLSKTGILSM</sequence>
<feature type="transmembrane region" description="Helical" evidence="1">
    <location>
        <begin position="38"/>
        <end position="59"/>
    </location>
</feature>
<dbReference type="Proteomes" id="UP001211522">
    <property type="component" value="Unassembled WGS sequence"/>
</dbReference>
<reference evidence="3" key="3">
    <citation type="submission" date="2023-01" db="EMBL/GenBank/DDBJ databases">
        <title>Human gut microbiome strain richness.</title>
        <authorList>
            <person name="Chen-Liaw A."/>
        </authorList>
    </citation>
    <scope>NUCLEOTIDE SEQUENCE</scope>
    <source>
        <strain evidence="3">D35st1_E5_D35t1_190705</strain>
    </source>
</reference>
<dbReference type="RefSeq" id="WP_008778963.1">
    <property type="nucleotide sequence ID" value="NZ_CACRUW010000038.1"/>
</dbReference>
<evidence type="ECO:0000313" key="4">
    <source>
        <dbReference type="EMBL" id="RHD72521.1"/>
    </source>
</evidence>
<reference evidence="2" key="2">
    <citation type="submission" date="2021-10" db="EMBL/GenBank/DDBJ databases">
        <title>Collection of gut derived symbiotic bacterial strains cultured from healthy donors.</title>
        <authorList>
            <person name="Lin H."/>
            <person name="Littmann E."/>
            <person name="Kohout C."/>
            <person name="Pamer E.G."/>
        </authorList>
    </citation>
    <scope>NUCLEOTIDE SEQUENCE</scope>
    <source>
        <strain evidence="2">DFI.2.94</strain>
    </source>
</reference>
<evidence type="ECO:0000313" key="5">
    <source>
        <dbReference type="Proteomes" id="UP000284660"/>
    </source>
</evidence>
<name>A0A174WF82_PARDI</name>
<evidence type="ECO:0000313" key="6">
    <source>
        <dbReference type="Proteomes" id="UP001211522"/>
    </source>
</evidence>